<evidence type="ECO:0000313" key="1">
    <source>
        <dbReference type="EMBL" id="MBX04861.1"/>
    </source>
</evidence>
<name>A0A2P2KGN1_RHIMU</name>
<dbReference type="EMBL" id="GGEC01024377">
    <property type="protein sequence ID" value="MBX04861.1"/>
    <property type="molecule type" value="Transcribed_RNA"/>
</dbReference>
<accession>A0A2P2KGN1</accession>
<protein>
    <submittedName>
        <fullName evidence="1">Uncharacterized protein MANES_06G171800</fullName>
    </submittedName>
</protein>
<reference evidence="1" key="1">
    <citation type="submission" date="2018-02" db="EMBL/GenBank/DDBJ databases">
        <title>Rhizophora mucronata_Transcriptome.</title>
        <authorList>
            <person name="Meera S.P."/>
            <person name="Sreeshan A."/>
            <person name="Augustine A."/>
        </authorList>
    </citation>
    <scope>NUCLEOTIDE SEQUENCE</scope>
    <source>
        <tissue evidence="1">Leaf</tissue>
    </source>
</reference>
<proteinExistence type="predicted"/>
<organism evidence="1">
    <name type="scientific">Rhizophora mucronata</name>
    <name type="common">Asiatic mangrove</name>
    <dbReference type="NCBI Taxonomy" id="61149"/>
    <lineage>
        <taxon>Eukaryota</taxon>
        <taxon>Viridiplantae</taxon>
        <taxon>Streptophyta</taxon>
        <taxon>Embryophyta</taxon>
        <taxon>Tracheophyta</taxon>
        <taxon>Spermatophyta</taxon>
        <taxon>Magnoliopsida</taxon>
        <taxon>eudicotyledons</taxon>
        <taxon>Gunneridae</taxon>
        <taxon>Pentapetalae</taxon>
        <taxon>rosids</taxon>
        <taxon>fabids</taxon>
        <taxon>Malpighiales</taxon>
        <taxon>Rhizophoraceae</taxon>
        <taxon>Rhizophora</taxon>
    </lineage>
</organism>
<sequence length="36" mass="4258">MVVITHCTVHCQLHMCHLTEIAEYFFQMALMHIPTK</sequence>
<dbReference type="AlphaFoldDB" id="A0A2P2KGN1"/>